<dbReference type="AlphaFoldDB" id="A0AA41Z0L2"/>
<reference evidence="1" key="1">
    <citation type="submission" date="2022-05" db="EMBL/GenBank/DDBJ databases">
        <authorList>
            <person name="Pankratov T."/>
        </authorList>
    </citation>
    <scope>NUCLEOTIDE SEQUENCE</scope>
    <source>
        <strain evidence="1">BP6-180914</strain>
    </source>
</reference>
<accession>A0AA41Z0L2</accession>
<keyword evidence="2" id="KW-1185">Reference proteome</keyword>
<organism evidence="1 2">
    <name type="scientific">Lichenifustis flavocetrariae</name>
    <dbReference type="NCBI Taxonomy" id="2949735"/>
    <lineage>
        <taxon>Bacteria</taxon>
        <taxon>Pseudomonadati</taxon>
        <taxon>Pseudomonadota</taxon>
        <taxon>Alphaproteobacteria</taxon>
        <taxon>Hyphomicrobiales</taxon>
        <taxon>Lichenihabitantaceae</taxon>
        <taxon>Lichenifustis</taxon>
    </lineage>
</organism>
<evidence type="ECO:0000313" key="1">
    <source>
        <dbReference type="EMBL" id="MCW6510650.1"/>
    </source>
</evidence>
<dbReference type="RefSeq" id="WP_282587028.1">
    <property type="nucleotide sequence ID" value="NZ_JAMOIM010000017.1"/>
</dbReference>
<dbReference type="InterPro" id="IPR012863">
    <property type="entry name" value="DUF1636"/>
</dbReference>
<sequence>MTIEYLSETRADVTRIHVCITCRAEVGEEPRAGALMFGALQAAFNDDPAVQVIPVECLSVCKRPCSVAFSAPGKWTYVYGDLPADTGVAVVREAAALYGATTDGLIPWRLRPDAIKKGVVARIPPLPIPSQAS</sequence>
<dbReference type="EMBL" id="JAMOIM010000017">
    <property type="protein sequence ID" value="MCW6510650.1"/>
    <property type="molecule type" value="Genomic_DNA"/>
</dbReference>
<comment type="caution">
    <text evidence="1">The sequence shown here is derived from an EMBL/GenBank/DDBJ whole genome shotgun (WGS) entry which is preliminary data.</text>
</comment>
<dbReference type="Proteomes" id="UP001165667">
    <property type="component" value="Unassembled WGS sequence"/>
</dbReference>
<dbReference type="Pfam" id="PF07845">
    <property type="entry name" value="DUF1636"/>
    <property type="match status" value="1"/>
</dbReference>
<name>A0AA41Z0L2_9HYPH</name>
<gene>
    <name evidence="1" type="ORF">M8523_21785</name>
</gene>
<protein>
    <submittedName>
        <fullName evidence="1">DUF1636 domain-containing protein</fullName>
    </submittedName>
</protein>
<proteinExistence type="predicted"/>
<evidence type="ECO:0000313" key="2">
    <source>
        <dbReference type="Proteomes" id="UP001165667"/>
    </source>
</evidence>